<sequence length="50" mass="5424">MLAGLSSMRSNRNSKTNSKKGADNAIYGQLTISTALCDHVFNISFLSRFG</sequence>
<proteinExistence type="predicted"/>
<reference evidence="2" key="2">
    <citation type="submission" date="2015-06" db="UniProtKB">
        <authorList>
            <consortium name="EnsemblMetazoa"/>
        </authorList>
    </citation>
    <scope>IDENTIFICATION</scope>
</reference>
<organism evidence="2 3">
    <name type="scientific">Tetranychus urticae</name>
    <name type="common">Two-spotted spider mite</name>
    <dbReference type="NCBI Taxonomy" id="32264"/>
    <lineage>
        <taxon>Eukaryota</taxon>
        <taxon>Metazoa</taxon>
        <taxon>Ecdysozoa</taxon>
        <taxon>Arthropoda</taxon>
        <taxon>Chelicerata</taxon>
        <taxon>Arachnida</taxon>
        <taxon>Acari</taxon>
        <taxon>Acariformes</taxon>
        <taxon>Trombidiformes</taxon>
        <taxon>Prostigmata</taxon>
        <taxon>Eleutherengona</taxon>
        <taxon>Raphignathae</taxon>
        <taxon>Tetranychoidea</taxon>
        <taxon>Tetranychidae</taxon>
        <taxon>Tetranychus</taxon>
    </lineage>
</organism>
<keyword evidence="3" id="KW-1185">Reference proteome</keyword>
<protein>
    <submittedName>
        <fullName evidence="2">Uncharacterized protein</fullName>
    </submittedName>
</protein>
<name>T1KTZ3_TETUR</name>
<accession>T1KTZ3</accession>
<dbReference type="EnsemblMetazoa" id="tetur21g01530.1">
    <property type="protein sequence ID" value="tetur21g01530.1"/>
    <property type="gene ID" value="tetur21g01530"/>
</dbReference>
<feature type="region of interest" description="Disordered" evidence="1">
    <location>
        <begin position="1"/>
        <end position="21"/>
    </location>
</feature>
<dbReference type="EMBL" id="CAEY01000548">
    <property type="status" value="NOT_ANNOTATED_CDS"/>
    <property type="molecule type" value="Genomic_DNA"/>
</dbReference>
<dbReference type="Proteomes" id="UP000015104">
    <property type="component" value="Unassembled WGS sequence"/>
</dbReference>
<dbReference type="HOGENOM" id="CLU_3126922_0_0_1"/>
<evidence type="ECO:0000256" key="1">
    <source>
        <dbReference type="SAM" id="MobiDB-lite"/>
    </source>
</evidence>
<evidence type="ECO:0000313" key="3">
    <source>
        <dbReference type="Proteomes" id="UP000015104"/>
    </source>
</evidence>
<feature type="compositionally biased region" description="Polar residues" evidence="1">
    <location>
        <begin position="7"/>
        <end position="16"/>
    </location>
</feature>
<dbReference type="AlphaFoldDB" id="T1KTZ3"/>
<evidence type="ECO:0000313" key="2">
    <source>
        <dbReference type="EnsemblMetazoa" id="tetur21g01530.1"/>
    </source>
</evidence>
<reference evidence="3" key="1">
    <citation type="submission" date="2011-08" db="EMBL/GenBank/DDBJ databases">
        <authorList>
            <person name="Rombauts S."/>
        </authorList>
    </citation>
    <scope>NUCLEOTIDE SEQUENCE</scope>
    <source>
        <strain evidence="3">London</strain>
    </source>
</reference>